<evidence type="ECO:0000256" key="1">
    <source>
        <dbReference type="SAM" id="Phobius"/>
    </source>
</evidence>
<accession>A0A9X1V9I0</accession>
<organism evidence="3 4">
    <name type="scientific">Sulfoacidibacillus ferrooxidans</name>
    <dbReference type="NCBI Taxonomy" id="2005001"/>
    <lineage>
        <taxon>Bacteria</taxon>
        <taxon>Bacillati</taxon>
        <taxon>Bacillota</taxon>
        <taxon>Bacilli</taxon>
        <taxon>Bacillales</taxon>
        <taxon>Alicyclobacillaceae</taxon>
        <taxon>Sulfoacidibacillus</taxon>
    </lineage>
</organism>
<comment type="caution">
    <text evidence="3">The sequence shown here is derived from an EMBL/GenBank/DDBJ whole genome shotgun (WGS) entry which is preliminary data.</text>
</comment>
<feature type="domain" description="DUF1980" evidence="2">
    <location>
        <begin position="7"/>
        <end position="65"/>
    </location>
</feature>
<keyword evidence="1" id="KW-0472">Membrane</keyword>
<name>A0A9X1V9I0_9BACL</name>
<sequence>MLSEKKLQFGILLLYGVSLSHLVWTGTMYQYIGSVMAPFEVVACIVLWVLIVMSVFSLRKKEPDHVHDPWLQGILFAAFALPPATYLITTLIGW</sequence>
<keyword evidence="4" id="KW-1185">Reference proteome</keyword>
<feature type="transmembrane region" description="Helical" evidence="1">
    <location>
        <begin position="70"/>
        <end position="92"/>
    </location>
</feature>
<keyword evidence="1" id="KW-1133">Transmembrane helix</keyword>
<protein>
    <recommendedName>
        <fullName evidence="2">DUF1980 domain-containing protein</fullName>
    </recommendedName>
</protein>
<dbReference type="Pfam" id="PF09323">
    <property type="entry name" value="DUF1980"/>
    <property type="match status" value="1"/>
</dbReference>
<dbReference type="RefSeq" id="WP_241714355.1">
    <property type="nucleotide sequence ID" value="NZ_JALBUF010000006.1"/>
</dbReference>
<keyword evidence="1" id="KW-0812">Transmembrane</keyword>
<dbReference type="InterPro" id="IPR048493">
    <property type="entry name" value="DUF1980_N"/>
</dbReference>
<evidence type="ECO:0000313" key="3">
    <source>
        <dbReference type="EMBL" id="MCI0183719.1"/>
    </source>
</evidence>
<evidence type="ECO:0000259" key="2">
    <source>
        <dbReference type="Pfam" id="PF09323"/>
    </source>
</evidence>
<dbReference type="Proteomes" id="UP001139263">
    <property type="component" value="Unassembled WGS sequence"/>
</dbReference>
<proteinExistence type="predicted"/>
<dbReference type="AlphaFoldDB" id="A0A9X1V9I0"/>
<dbReference type="EMBL" id="JALBUF010000006">
    <property type="protein sequence ID" value="MCI0183719.1"/>
    <property type="molecule type" value="Genomic_DNA"/>
</dbReference>
<feature type="transmembrane region" description="Helical" evidence="1">
    <location>
        <begin position="38"/>
        <end position="58"/>
    </location>
</feature>
<reference evidence="3" key="1">
    <citation type="submission" date="2022-03" db="EMBL/GenBank/DDBJ databases">
        <title>Draft Genome Sequence of Firmicute Strain S0AB, a Heterotrophic Iron/Sulfur-Oxidizing Extreme Acidophile.</title>
        <authorList>
            <person name="Vergara E."/>
            <person name="Pakostova E."/>
            <person name="Johnson D.B."/>
            <person name="Holmes D.S."/>
        </authorList>
    </citation>
    <scope>NUCLEOTIDE SEQUENCE</scope>
    <source>
        <strain evidence="3">S0AB</strain>
    </source>
</reference>
<gene>
    <name evidence="3" type="ORF">MM817_02010</name>
</gene>
<evidence type="ECO:0000313" key="4">
    <source>
        <dbReference type="Proteomes" id="UP001139263"/>
    </source>
</evidence>
<feature type="transmembrane region" description="Helical" evidence="1">
    <location>
        <begin position="12"/>
        <end position="32"/>
    </location>
</feature>